<gene>
    <name evidence="4" type="ORF">MGWOODY_Clf1517</name>
</gene>
<protein>
    <submittedName>
        <fullName evidence="4">Putative rRNA methylase</fullName>
    </submittedName>
</protein>
<dbReference type="GO" id="GO:0003723">
    <property type="term" value="F:RNA binding"/>
    <property type="evidence" value="ECO:0007669"/>
    <property type="project" value="InterPro"/>
</dbReference>
<organism evidence="4">
    <name type="scientific">hydrothermal vent metagenome</name>
    <dbReference type="NCBI Taxonomy" id="652676"/>
    <lineage>
        <taxon>unclassified sequences</taxon>
        <taxon>metagenomes</taxon>
        <taxon>ecological metagenomes</taxon>
    </lineage>
</organism>
<sequence>MNQKPIEDRFYNARNDPSLVVIEGFHPLKHAIRFGAELLETVSPDLYELAVLLAEYAPDLGDEIIGQVSAVDDDVFERLGPVIPPTGVMAIARRPVVDLAGLLDDPAPAPVVLLENPRNLFNIGAAVRAAAAAGAAGVVNTGNLDPWKPAALTSGVGLQFALPVANSEELPLCGRPLVAVDLGGDALPDFHIPDRALLAFGTERQGLSKELLGVAEHRVSIPMENGVSSLNLATSVAVVLYHWKLRQ</sequence>
<dbReference type="SUPFAM" id="SSF75217">
    <property type="entry name" value="alpha/beta knot"/>
    <property type="match status" value="1"/>
</dbReference>
<evidence type="ECO:0000256" key="2">
    <source>
        <dbReference type="ARBA" id="ARBA00022679"/>
    </source>
</evidence>
<dbReference type="Gene3D" id="3.40.1280.10">
    <property type="match status" value="1"/>
</dbReference>
<dbReference type="GO" id="GO:0032259">
    <property type="term" value="P:methylation"/>
    <property type="evidence" value="ECO:0007669"/>
    <property type="project" value="UniProtKB-KW"/>
</dbReference>
<dbReference type="Pfam" id="PF00588">
    <property type="entry name" value="SpoU_methylase"/>
    <property type="match status" value="1"/>
</dbReference>
<proteinExistence type="predicted"/>
<dbReference type="EMBL" id="FAXA01000408">
    <property type="protein sequence ID" value="CUV03399.1"/>
    <property type="molecule type" value="Genomic_DNA"/>
</dbReference>
<dbReference type="InterPro" id="IPR029026">
    <property type="entry name" value="tRNA_m1G_MTases_N"/>
</dbReference>
<evidence type="ECO:0000313" key="4">
    <source>
        <dbReference type="EMBL" id="CUV03399.1"/>
    </source>
</evidence>
<dbReference type="PANTHER" id="PTHR43191:SF2">
    <property type="entry name" value="RRNA METHYLTRANSFERASE 3, MITOCHONDRIAL"/>
    <property type="match status" value="1"/>
</dbReference>
<dbReference type="PANTHER" id="PTHR43191">
    <property type="entry name" value="RRNA METHYLTRANSFERASE 3"/>
    <property type="match status" value="1"/>
</dbReference>
<evidence type="ECO:0000256" key="1">
    <source>
        <dbReference type="ARBA" id="ARBA00022603"/>
    </source>
</evidence>
<evidence type="ECO:0000259" key="3">
    <source>
        <dbReference type="Pfam" id="PF00588"/>
    </source>
</evidence>
<name>A0A160VB78_9ZZZZ</name>
<keyword evidence="1 4" id="KW-0489">Methyltransferase</keyword>
<keyword evidence="2" id="KW-0808">Transferase</keyword>
<dbReference type="GO" id="GO:0006396">
    <property type="term" value="P:RNA processing"/>
    <property type="evidence" value="ECO:0007669"/>
    <property type="project" value="InterPro"/>
</dbReference>
<dbReference type="InterPro" id="IPR001537">
    <property type="entry name" value="SpoU_MeTrfase"/>
</dbReference>
<dbReference type="InterPro" id="IPR029028">
    <property type="entry name" value="Alpha/beta_knot_MTases"/>
</dbReference>
<reference evidence="4" key="1">
    <citation type="submission" date="2015-10" db="EMBL/GenBank/DDBJ databases">
        <authorList>
            <person name="Gilbert D.G."/>
        </authorList>
    </citation>
    <scope>NUCLEOTIDE SEQUENCE</scope>
</reference>
<dbReference type="AlphaFoldDB" id="A0A160VB78"/>
<feature type="domain" description="tRNA/rRNA methyltransferase SpoU type" evidence="3">
    <location>
        <begin position="111"/>
        <end position="241"/>
    </location>
</feature>
<accession>A0A160VB78</accession>
<dbReference type="GO" id="GO:0008173">
    <property type="term" value="F:RNA methyltransferase activity"/>
    <property type="evidence" value="ECO:0007669"/>
    <property type="project" value="InterPro"/>
</dbReference>
<dbReference type="InterPro" id="IPR051259">
    <property type="entry name" value="rRNA_Methyltransferase"/>
</dbReference>